<keyword evidence="3" id="KW-1185">Reference proteome</keyword>
<evidence type="ECO:0000313" key="3">
    <source>
        <dbReference type="Proteomes" id="UP000638848"/>
    </source>
</evidence>
<protein>
    <submittedName>
        <fullName evidence="2">Uncharacterized protein</fullName>
    </submittedName>
</protein>
<reference evidence="2" key="2">
    <citation type="submission" date="2020-09" db="EMBL/GenBank/DDBJ databases">
        <authorList>
            <person name="Sun Q."/>
            <person name="Zhou Y."/>
        </authorList>
    </citation>
    <scope>NUCLEOTIDE SEQUENCE</scope>
    <source>
        <strain evidence="2">CGMCC 1.12187</strain>
    </source>
</reference>
<dbReference type="Proteomes" id="UP000638848">
    <property type="component" value="Unassembled WGS sequence"/>
</dbReference>
<dbReference type="EMBL" id="BMEQ01000019">
    <property type="protein sequence ID" value="GGG64638.1"/>
    <property type="molecule type" value="Genomic_DNA"/>
</dbReference>
<comment type="caution">
    <text evidence="2">The sequence shown here is derived from an EMBL/GenBank/DDBJ whole genome shotgun (WGS) entry which is preliminary data.</text>
</comment>
<feature type="region of interest" description="Disordered" evidence="1">
    <location>
        <begin position="1"/>
        <end position="45"/>
    </location>
</feature>
<dbReference type="AlphaFoldDB" id="A0A917H2F1"/>
<name>A0A917H2F1_9MICC</name>
<gene>
    <name evidence="2" type="ORF">GCM10011374_30390</name>
</gene>
<sequence>MRLIGTPGAGVGRYGVRPGSHTGDRTADPIPEDAPTMSTETTTGAHAADAAGGPAYLFSVCLTDGTCLGSRWIHTAHTGTDAHQAWTTAAAVAAVEARDGETAGTVHAISCHPALTGYAPESLERTWPEAFAHNWGGILIDADGTTHHDWADAGPLTLTRAVPLVEYRTLGERSGSVEDDPVVRPAAAPSSVAGCPVFFEEHESAEGRACPTDSVCDEPDEAQHPPVLPGGAYRVRWVFRVPLGLEVTALGEDPVGHLLGRDDVVVHSRTDFRRQALTHPVNSAVEGVPA</sequence>
<reference evidence="2" key="1">
    <citation type="journal article" date="2014" name="Int. J. Syst. Evol. Microbiol.">
        <title>Complete genome sequence of Corynebacterium casei LMG S-19264T (=DSM 44701T), isolated from a smear-ripened cheese.</title>
        <authorList>
            <consortium name="US DOE Joint Genome Institute (JGI-PGF)"/>
            <person name="Walter F."/>
            <person name="Albersmeier A."/>
            <person name="Kalinowski J."/>
            <person name="Ruckert C."/>
        </authorList>
    </citation>
    <scope>NUCLEOTIDE SEQUENCE</scope>
    <source>
        <strain evidence="2">CGMCC 1.12187</strain>
    </source>
</reference>
<evidence type="ECO:0000313" key="2">
    <source>
        <dbReference type="EMBL" id="GGG64638.1"/>
    </source>
</evidence>
<organism evidence="2 3">
    <name type="scientific">Kocuria dechangensis</name>
    <dbReference type="NCBI Taxonomy" id="1176249"/>
    <lineage>
        <taxon>Bacteria</taxon>
        <taxon>Bacillati</taxon>
        <taxon>Actinomycetota</taxon>
        <taxon>Actinomycetes</taxon>
        <taxon>Micrococcales</taxon>
        <taxon>Micrococcaceae</taxon>
        <taxon>Kocuria</taxon>
    </lineage>
</organism>
<evidence type="ECO:0000256" key="1">
    <source>
        <dbReference type="SAM" id="MobiDB-lite"/>
    </source>
</evidence>
<proteinExistence type="predicted"/>
<accession>A0A917H2F1</accession>